<dbReference type="EMBL" id="JBBYHR010000006">
    <property type="protein sequence ID" value="MEL1244939.1"/>
    <property type="molecule type" value="Genomic_DNA"/>
</dbReference>
<dbReference type="SUPFAM" id="SSF49265">
    <property type="entry name" value="Fibronectin type III"/>
    <property type="match status" value="3"/>
</dbReference>
<dbReference type="InterPro" id="IPR026341">
    <property type="entry name" value="T9SS_type_B"/>
</dbReference>
<dbReference type="InterPro" id="IPR049804">
    <property type="entry name" value="Choice_anch_L"/>
</dbReference>
<evidence type="ECO:0000259" key="3">
    <source>
        <dbReference type="PROSITE" id="PS50853"/>
    </source>
</evidence>
<dbReference type="InterPro" id="IPR056600">
    <property type="entry name" value="GBD_T9SS_assoc"/>
</dbReference>
<keyword evidence="5" id="KW-1185">Reference proteome</keyword>
<feature type="domain" description="Fibronectin type-III" evidence="3">
    <location>
        <begin position="458"/>
        <end position="551"/>
    </location>
</feature>
<dbReference type="NCBIfam" id="NF038128">
    <property type="entry name" value="choice_anch_J"/>
    <property type="match status" value="2"/>
</dbReference>
<dbReference type="CDD" id="cd00063">
    <property type="entry name" value="FN3"/>
    <property type="match status" value="2"/>
</dbReference>
<dbReference type="Gene3D" id="2.60.120.200">
    <property type="match status" value="2"/>
</dbReference>
<comment type="caution">
    <text evidence="4">The sequence shown here is derived from an EMBL/GenBank/DDBJ whole genome shotgun (WGS) entry which is preliminary data.</text>
</comment>
<name>A0ABU9HXN7_9FLAO</name>
<feature type="domain" description="Fibronectin type-III" evidence="3">
    <location>
        <begin position="715"/>
        <end position="804"/>
    </location>
</feature>
<proteinExistence type="predicted"/>
<dbReference type="Proteomes" id="UP001464555">
    <property type="component" value="Unassembled WGS sequence"/>
</dbReference>
<dbReference type="NCBIfam" id="TIGR04131">
    <property type="entry name" value="Bac_Flav_CTERM"/>
    <property type="match status" value="1"/>
</dbReference>
<dbReference type="InterPro" id="IPR036116">
    <property type="entry name" value="FN3_sf"/>
</dbReference>
<dbReference type="InterPro" id="IPR050991">
    <property type="entry name" value="ECM_Regulatory_Proteins"/>
</dbReference>
<dbReference type="RefSeq" id="WP_341697254.1">
    <property type="nucleotide sequence ID" value="NZ_JBBYHR010000006.1"/>
</dbReference>
<evidence type="ECO:0000256" key="2">
    <source>
        <dbReference type="SAM" id="SignalP"/>
    </source>
</evidence>
<feature type="signal peptide" evidence="2">
    <location>
        <begin position="1"/>
        <end position="19"/>
    </location>
</feature>
<dbReference type="InterPro" id="IPR003961">
    <property type="entry name" value="FN3_dom"/>
</dbReference>
<evidence type="ECO:0000313" key="5">
    <source>
        <dbReference type="Proteomes" id="UP001464555"/>
    </source>
</evidence>
<sequence>MRKITLVVMLVLFCNFVHSQVWTENFESGIPNTWGKFTLLNGAQGTVPAWANSTATTCQGTTGATVPTAAIGIGNTSQAWLVSPLIPIPANASLKFQAKQTYPAQNGSIYELRVSTTSATDVSTFVLLQTWTENTMNPGNQLSCYEQTITLPATYSNQSVYIAFIKKDTQYGAAAQGEIFTLDNIRLFENCYPATSASTNAIGTNSASAVVVGTTSGVWEVAVIEGTGAANSGVVTHSGASPVSLTGLNPSTAYTCYIRSNCGSSQSTWIGPYNFSTLQAATGLPFNDNFESGTVGWTLVNGTQLNKWFVGNAASAGGQRSLYISNDEGVSNAYTLTQNSTVHAYREIIIPAGTQQVGISFNWRGTGDVNDYFSVWAVPATFSPVAGTAITAAANRIKIGDKFNNSSQYQSYGYMLNTSQFAGQNMRLVFEWRNNAAGGVQPPASVDNVNVQLLTCLVPTAITFGAITQTTATVSWTQSGSATGWEVLVLPTGSPWPESNATGVISATTASQGLINLNPTSGYDVYVRAVCSASDKSLWGKATAPLLTLCGTIPTPFTETFNSNSVSDACWTVNDANADNLTWNRNATFGMYEGDQLATITKYWNSTSNNDWLISPTINLAPNQRLKFRYRVVSASYVTDLKVLLSTTGPAIANFTNVLMPQQTISNTQYDQKIIYLDAFSGPVNIAFQVPNVSTNSWTLYIDEVIIEDIPECPAPIALTASNFDNNSATLSWTPGYQETQWQVAVQPANSGMPAGNGVLVSVPSYTPSTLDTATLYEYYVRAYCSATDQSEWVGPFTFNTLVCEAADRCNYSFMVKATTGNGNYSALNVYQNNILVGTVPIASPTSTATIAICPNIPFSLYWASANWTPLTAEVLVLDSYDETVYHYIKGVTPDILPITVPVYSGIGNCTPLDCPKPQNVVLTSATSTSLTIDWTEPADAVSWEIFAVPTSTNEVAPDANSEGIIVSYHPYTIPDLVPGTRYSIYVRSKCGDADSSNWTLKDIFNTLITNDNCDTAYVLPVSPLGYCETPYHATLQGATASPQGNVCGVAANANDDVWFEFTATAASHILYINNRQGSGTSLNLSKVVYSGACNNLQQVSCTIGNNILYNTFLFLQGTNNNNDVLLNNLTVGTTYKIRVFSNYATANDTRFDICIGTPAPPLVIDEVTYTPEQLITDVLIDENCAEVSNINYFTGTNYGAPHNGIAHFARNGSDFPFERGIVLSTGKATNAAGYKTASQSASYSQTVSPYNILWLGDQQLYDYIIQTGTSPGLNNFYNATSIEFDFKAYGTEMSFDFLFASEDYGLFQCQWGDAFAFFMTDSNGQTVNLAVIPETTTPVSVTTIRDAAYNYDLNNSCPSANPDKFDKLYDGYRGHSRYACSSNFLGNTLPMTARSAVIPGETYHIKMVIAEKNDGNFDSAIFLDADSFNVGRIDLGADMLVSTNTAVCAGTDKVLDTGLSPTYFNFVWKQDGDVIPGATASAYTVTEPGIYEVIATVITSGCSTQDTIEIEFYDDIRDIVNAPEALTLCSATSEAIFNLDNNTDTILENVAIAADLTVRYFESSALAEVGDDNDAITGTSSYTAVNAHTVHVRVDNTVTGCFTLFEFNTIVVPNALALTQFSYATAICALSGQNPGPVKPLGFTEGGTYSVTASGIVIDPATGIIDLSQTTPGSYTVTYTVPNAECLTGSHFDAVVVIAQPAAPSISFSYPESCSLATSAIPVLAVGFNGGGTFTSPVLTVDPSTGVVAIEGVSPGNYEITYTVPADIANCISAGSATAQITITAPALPEASFSYANVCALEGSSVPVLPSGFTAGGSFSSSTLTVDPATGIIDLSGVSPGIYEVAYTVAQNVSSCIAAGSYTAQITIEPATTPQISFSYADACILDTNASPMLNAGFVQGGTFSSSTLTINPSSGMIDLSNATAGLHEVVYTVAANTTTCELADSYTAEINIGAAAQPVATFTYADACSLDPDATPIAPAGFTLGGTYSSATLTVDATTGVINISTATAGPHQVTYTLAADPALCRAAASHTASITINAAASPQLVFSYANTCILDADAEPVFSGGFTSGGSYSSATLAVDATTGVIDISTATAGVHQVTYTLAADPALCRAAASHTASITINAAASPQLAFSYANTCMLDADAEPVLSGGFTPGGSYSSTTLTVDASTGIIDLQGVSAGTYEIVYTVGENTAGCISGGSYTATITILAATSPVIAFSYADQCQLETNAAPILPTGFAQGGVFSSAALAVNSTSGIVNLSNVAAGTYQVTYTVPSNTALCIEGGTHTANITVVAPSAPNMGFTYDNVCQGSVEALPELSNDFTFGGTFTSATLSVDPETGVIDLGGATAGDHQVTYTMAPDAELCISGGTLTATIAIAPQTVPNTSFTYEEAYCMGAGTVQPLLAPGFAGGGTFTANVPGLALNTADGSIDISGSQEGSYTITYNYTSQDECEQDGSSSFTITLANNISAVVEGDCNAGEFYLEAMPANGSYDSSSADYEWRDAQGTVLGNDAGFNASDYLRSNPGISLPVVFTVTVDTGDCAATASYTLNSVLCDVQRGISPNGDGENDSLDLTGMGVTRLIIFNRYGKKVYEQRNYTNEWAGQTDSGETLSTGTYFYSIELQSAETKTGWIYVNRED</sequence>
<evidence type="ECO:0000256" key="1">
    <source>
        <dbReference type="ARBA" id="ARBA00022737"/>
    </source>
</evidence>
<accession>A0ABU9HXN7</accession>
<dbReference type="InterPro" id="IPR013783">
    <property type="entry name" value="Ig-like_fold"/>
</dbReference>
<dbReference type="PANTHER" id="PTHR46708">
    <property type="entry name" value="TENASCIN"/>
    <property type="match status" value="1"/>
</dbReference>
<organism evidence="4 5">
    <name type="scientific">Flavobacterium arundinis</name>
    <dbReference type="NCBI Taxonomy" id="3139143"/>
    <lineage>
        <taxon>Bacteria</taxon>
        <taxon>Pseudomonadati</taxon>
        <taxon>Bacteroidota</taxon>
        <taxon>Flavobacteriia</taxon>
        <taxon>Flavobacteriales</taxon>
        <taxon>Flavobacteriaceae</taxon>
        <taxon>Flavobacterium</taxon>
    </lineage>
</organism>
<protein>
    <submittedName>
        <fullName evidence="4">Choice-of-anchor J domain-containing protein</fullName>
    </submittedName>
</protein>
<reference evidence="4 5" key="1">
    <citation type="submission" date="2024-04" db="EMBL/GenBank/DDBJ databases">
        <title>Flavobacterium sp. DGU11 16S ribosomal RNA gene Genome sequencing and assembly.</title>
        <authorList>
            <person name="Park S."/>
        </authorList>
    </citation>
    <scope>NUCLEOTIDE SEQUENCE [LARGE SCALE GENOMIC DNA]</scope>
    <source>
        <strain evidence="4 5">DGU11</strain>
    </source>
</reference>
<dbReference type="Gene3D" id="2.60.40.10">
    <property type="entry name" value="Immunoglobulins"/>
    <property type="match status" value="3"/>
</dbReference>
<gene>
    <name evidence="4" type="ORF">AAEO56_11745</name>
</gene>
<dbReference type="InterPro" id="IPR011628">
    <property type="entry name" value="Cleaved_adhesin"/>
</dbReference>
<feature type="chain" id="PRO_5046434937" evidence="2">
    <location>
        <begin position="20"/>
        <end position="2641"/>
    </location>
</feature>
<dbReference type="SMART" id="SM00060">
    <property type="entry name" value="FN3"/>
    <property type="match status" value="4"/>
</dbReference>
<dbReference type="Pfam" id="PF07675">
    <property type="entry name" value="Cleaved_Adhesin"/>
    <property type="match status" value="2"/>
</dbReference>
<evidence type="ECO:0000313" key="4">
    <source>
        <dbReference type="EMBL" id="MEL1244939.1"/>
    </source>
</evidence>
<feature type="domain" description="Fibronectin type-III" evidence="3">
    <location>
        <begin position="917"/>
        <end position="1010"/>
    </location>
</feature>
<dbReference type="NCBIfam" id="NF038133">
    <property type="entry name" value="choice_anch_L"/>
    <property type="match status" value="1"/>
</dbReference>
<keyword evidence="2" id="KW-0732">Signal</keyword>
<dbReference type="PROSITE" id="PS50853">
    <property type="entry name" value="FN3"/>
    <property type="match status" value="3"/>
</dbReference>
<dbReference type="Pfam" id="PF13585">
    <property type="entry name" value="CHU_C"/>
    <property type="match status" value="1"/>
</dbReference>
<dbReference type="Pfam" id="PF00041">
    <property type="entry name" value="fn3"/>
    <property type="match status" value="1"/>
</dbReference>
<dbReference type="PANTHER" id="PTHR46708:SF2">
    <property type="entry name" value="FIBRONECTIN TYPE-III DOMAIN-CONTAINING PROTEIN"/>
    <property type="match status" value="1"/>
</dbReference>
<dbReference type="Pfam" id="PF23759">
    <property type="entry name" value="GBD_T9SS_assoc"/>
    <property type="match status" value="1"/>
</dbReference>
<keyword evidence="1" id="KW-0677">Repeat</keyword>